<name>A0A7J8Z7J0_9ROSI</name>
<comment type="subcellular location">
    <subcellularLocation>
        <location evidence="1">Nucleus</location>
    </subcellularLocation>
</comment>
<comment type="caution">
    <text evidence="7">The sequence shown here is derived from an EMBL/GenBank/DDBJ whole genome shotgun (WGS) entry which is preliminary data.</text>
</comment>
<dbReference type="InterPro" id="IPR002100">
    <property type="entry name" value="TF_MADSbox"/>
</dbReference>
<evidence type="ECO:0000313" key="8">
    <source>
        <dbReference type="Proteomes" id="UP000593574"/>
    </source>
</evidence>
<dbReference type="GO" id="GO:0046983">
    <property type="term" value="F:protein dimerization activity"/>
    <property type="evidence" value="ECO:0007669"/>
    <property type="project" value="InterPro"/>
</dbReference>
<dbReference type="Proteomes" id="UP000593574">
    <property type="component" value="Unassembled WGS sequence"/>
</dbReference>
<reference evidence="7 8" key="1">
    <citation type="journal article" date="2019" name="Genome Biol. Evol.">
        <title>Insights into the evolution of the New World diploid cottons (Gossypium, subgenus Houzingenia) based on genome sequencing.</title>
        <authorList>
            <person name="Grover C.E."/>
            <person name="Arick M.A. 2nd"/>
            <person name="Thrash A."/>
            <person name="Conover J.L."/>
            <person name="Sanders W.S."/>
            <person name="Peterson D.G."/>
            <person name="Frelichowski J.E."/>
            <person name="Scheffler J.A."/>
            <person name="Scheffler B.E."/>
            <person name="Wendel J.F."/>
        </authorList>
    </citation>
    <scope>NUCLEOTIDE SEQUENCE [LARGE SCALE GENOMIC DNA]</scope>
    <source>
        <strain evidence="7">4</strain>
        <tissue evidence="7">Leaf</tissue>
    </source>
</reference>
<evidence type="ECO:0000256" key="2">
    <source>
        <dbReference type="ARBA" id="ARBA00023015"/>
    </source>
</evidence>
<evidence type="ECO:0000256" key="1">
    <source>
        <dbReference type="ARBA" id="ARBA00004123"/>
    </source>
</evidence>
<evidence type="ECO:0000259" key="6">
    <source>
        <dbReference type="PROSITE" id="PS50066"/>
    </source>
</evidence>
<dbReference type="InterPro" id="IPR036879">
    <property type="entry name" value="TF_MADSbox_sf"/>
</dbReference>
<keyword evidence="2" id="KW-0805">Transcription regulation</keyword>
<dbReference type="SMART" id="SM00432">
    <property type="entry name" value="MADS"/>
    <property type="match status" value="1"/>
</dbReference>
<evidence type="ECO:0000256" key="4">
    <source>
        <dbReference type="ARBA" id="ARBA00023163"/>
    </source>
</evidence>
<keyword evidence="8" id="KW-1185">Reference proteome</keyword>
<dbReference type="EMBL" id="JABEZV010000003">
    <property type="protein sequence ID" value="MBA0707715.1"/>
    <property type="molecule type" value="Genomic_DNA"/>
</dbReference>
<evidence type="ECO:0000256" key="3">
    <source>
        <dbReference type="ARBA" id="ARBA00023125"/>
    </source>
</evidence>
<feature type="domain" description="MADS-box" evidence="6">
    <location>
        <begin position="1"/>
        <end position="45"/>
    </location>
</feature>
<keyword evidence="4" id="KW-0804">Transcription</keyword>
<dbReference type="PROSITE" id="PS50066">
    <property type="entry name" value="MADS_BOX_2"/>
    <property type="match status" value="1"/>
</dbReference>
<sequence length="111" mass="12811">MIRKKVKLAYITNDSSREATYKKIKKSLMKNMSELSTLCRSTLVLSCIVFMNPNSSLAIVQLDVNNTDPMKRQQWIMELMKKKNNNNPQTHVGGNEMMFKFDGNINPNKCH</sequence>
<dbReference type="GO" id="GO:0003677">
    <property type="term" value="F:DNA binding"/>
    <property type="evidence" value="ECO:0007669"/>
    <property type="project" value="UniProtKB-KW"/>
</dbReference>
<dbReference type="Pfam" id="PF00319">
    <property type="entry name" value="SRF-TF"/>
    <property type="match status" value="1"/>
</dbReference>
<protein>
    <recommendedName>
        <fullName evidence="6">MADS-box domain-containing protein</fullName>
    </recommendedName>
</protein>
<organism evidence="7 8">
    <name type="scientific">Gossypium laxum</name>
    <dbReference type="NCBI Taxonomy" id="34288"/>
    <lineage>
        <taxon>Eukaryota</taxon>
        <taxon>Viridiplantae</taxon>
        <taxon>Streptophyta</taxon>
        <taxon>Embryophyta</taxon>
        <taxon>Tracheophyta</taxon>
        <taxon>Spermatophyta</taxon>
        <taxon>Magnoliopsida</taxon>
        <taxon>eudicotyledons</taxon>
        <taxon>Gunneridae</taxon>
        <taxon>Pentapetalae</taxon>
        <taxon>rosids</taxon>
        <taxon>malvids</taxon>
        <taxon>Malvales</taxon>
        <taxon>Malvaceae</taxon>
        <taxon>Malvoideae</taxon>
        <taxon>Gossypium</taxon>
    </lineage>
</organism>
<dbReference type="GO" id="GO:0005634">
    <property type="term" value="C:nucleus"/>
    <property type="evidence" value="ECO:0007669"/>
    <property type="project" value="UniProtKB-SubCell"/>
</dbReference>
<dbReference type="PRINTS" id="PR00404">
    <property type="entry name" value="MADSDOMAIN"/>
</dbReference>
<dbReference type="SUPFAM" id="SSF55455">
    <property type="entry name" value="SRF-like"/>
    <property type="match status" value="1"/>
</dbReference>
<evidence type="ECO:0000313" key="7">
    <source>
        <dbReference type="EMBL" id="MBA0707715.1"/>
    </source>
</evidence>
<proteinExistence type="predicted"/>
<keyword evidence="3" id="KW-0238">DNA-binding</keyword>
<dbReference type="Gene3D" id="3.40.1810.10">
    <property type="entry name" value="Transcription factor, MADS-box"/>
    <property type="match status" value="1"/>
</dbReference>
<evidence type="ECO:0000256" key="5">
    <source>
        <dbReference type="ARBA" id="ARBA00023242"/>
    </source>
</evidence>
<accession>A0A7J8Z7J0</accession>
<dbReference type="AlphaFoldDB" id="A0A7J8Z7J0"/>
<gene>
    <name evidence="7" type="ORF">Golax_019743</name>
</gene>
<keyword evidence="5" id="KW-0539">Nucleus</keyword>